<proteinExistence type="predicted"/>
<reference evidence="1 2" key="1">
    <citation type="submission" date="2016-10" db="EMBL/GenBank/DDBJ databases">
        <authorList>
            <person name="de Groot N.N."/>
        </authorList>
    </citation>
    <scope>NUCLEOTIDE SEQUENCE [LARGE SCALE GENOMIC DNA]</scope>
    <source>
        <strain evidence="1 2">JCM 21544</strain>
    </source>
</reference>
<organism evidence="1 2">
    <name type="scientific">Pseudomonas indica</name>
    <dbReference type="NCBI Taxonomy" id="137658"/>
    <lineage>
        <taxon>Bacteria</taxon>
        <taxon>Pseudomonadati</taxon>
        <taxon>Pseudomonadota</taxon>
        <taxon>Gammaproteobacteria</taxon>
        <taxon>Pseudomonadales</taxon>
        <taxon>Pseudomonadaceae</taxon>
        <taxon>Pseudomonas</taxon>
    </lineage>
</organism>
<accession>A0A1G9MRC3</accession>
<dbReference type="Proteomes" id="UP000198706">
    <property type="component" value="Unassembled WGS sequence"/>
</dbReference>
<dbReference type="STRING" id="137658.SAMN05216186_13015"/>
<protein>
    <submittedName>
        <fullName evidence="1">Uncharacterized protein</fullName>
    </submittedName>
</protein>
<sequence length="116" mass="13163">MRQGSPSPHPQTSTRRELRLLCLVEQAPDGRVLCLPIHTLYRPQVPWAAVSHKWTRVLPAGFILRDTRATAPSPEALARCRRQHRADVLGARLRVYDWKPPLRRLVAGLRACEESG</sequence>
<gene>
    <name evidence="1" type="ORF">SAMN05216186_13015</name>
</gene>
<evidence type="ECO:0000313" key="2">
    <source>
        <dbReference type="Proteomes" id="UP000198706"/>
    </source>
</evidence>
<dbReference type="EMBL" id="FNFD01000030">
    <property type="protein sequence ID" value="SDL76836.1"/>
    <property type="molecule type" value="Genomic_DNA"/>
</dbReference>
<evidence type="ECO:0000313" key="1">
    <source>
        <dbReference type="EMBL" id="SDL76836.1"/>
    </source>
</evidence>
<dbReference type="AlphaFoldDB" id="A0A1G9MRC3"/>
<keyword evidence="2" id="KW-1185">Reference proteome</keyword>
<name>A0A1G9MRC3_9PSED</name>